<protein>
    <submittedName>
        <fullName evidence="2">Uncharacterized protein</fullName>
    </submittedName>
</protein>
<name>A0A953J2S7_9BACT</name>
<evidence type="ECO:0000256" key="1">
    <source>
        <dbReference type="SAM" id="MobiDB-lite"/>
    </source>
</evidence>
<dbReference type="EMBL" id="JAIOIV010000026">
    <property type="protein sequence ID" value="MBZ0155188.1"/>
    <property type="molecule type" value="Genomic_DNA"/>
</dbReference>
<feature type="region of interest" description="Disordered" evidence="1">
    <location>
        <begin position="36"/>
        <end position="80"/>
    </location>
</feature>
<dbReference type="AlphaFoldDB" id="A0A953J2S7"/>
<accession>A0A953J2S7</accession>
<proteinExistence type="predicted"/>
<reference evidence="2" key="1">
    <citation type="journal article" date="2021" name="bioRxiv">
        <title>Unraveling nitrogen, sulfur and carbon metabolic pathways and microbial community transcriptional responses to substrate deprivation and toxicity stresses in a bioreactor mimicking anoxic brackish coastal sediment conditions.</title>
        <authorList>
            <person name="Martins P.D."/>
            <person name="Echeveste M.J."/>
            <person name="Arshad A."/>
            <person name="Kurth J."/>
            <person name="Ouboter H."/>
            <person name="Jetten M.S.M."/>
            <person name="Welte C.U."/>
        </authorList>
    </citation>
    <scope>NUCLEOTIDE SEQUENCE</scope>
    <source>
        <strain evidence="2">MAG_39</strain>
    </source>
</reference>
<dbReference type="Proteomes" id="UP000705867">
    <property type="component" value="Unassembled WGS sequence"/>
</dbReference>
<evidence type="ECO:0000313" key="2">
    <source>
        <dbReference type="EMBL" id="MBZ0155188.1"/>
    </source>
</evidence>
<evidence type="ECO:0000313" key="3">
    <source>
        <dbReference type="Proteomes" id="UP000705867"/>
    </source>
</evidence>
<comment type="caution">
    <text evidence="2">The sequence shown here is derived from an EMBL/GenBank/DDBJ whole genome shotgun (WGS) entry which is preliminary data.</text>
</comment>
<gene>
    <name evidence="2" type="ORF">K8I29_03115</name>
</gene>
<feature type="compositionally biased region" description="Polar residues" evidence="1">
    <location>
        <begin position="42"/>
        <end position="57"/>
    </location>
</feature>
<sequence length="368" mass="40277">MRTGLPLLLLSGGAVFCILFLLTANPVGTAAPVPKKGAYGSRSGSQGKALPSGQSLPGTWRPFSDDSAWNTPLPADAKPHPDSAAIMTTVLKEAKTIRLAKIYTVPLWVVDAERVQPVKVRSDMIFDTWDRDKDGWSDSGIPLTEEMWGEPTEDGHISIVDPSKRTAWELSGYGGFFPLGGVTAPRCTTFTIWDLYGSGTCAPEGERWWARGGRGSGFPLIAGLIRPEELQAGEIRHALVFTFPKNRRADDGRSLFLPPACRSDGKYAGRHYPVQGMRFQLDPALTERDFTAWGLNREGKIVARALQKYGMFLGDNGGALALQVQLLGPGEEKNRTKWESLFPGFYKNIGKIPASKLRVLYTGEPIIK</sequence>
<reference evidence="2" key="2">
    <citation type="submission" date="2021-08" db="EMBL/GenBank/DDBJ databases">
        <authorList>
            <person name="Dalcin Martins P."/>
        </authorList>
    </citation>
    <scope>NUCLEOTIDE SEQUENCE</scope>
    <source>
        <strain evidence="2">MAG_39</strain>
    </source>
</reference>
<organism evidence="2 3">
    <name type="scientific">Candidatus Nitrobium versatile</name>
    <dbReference type="NCBI Taxonomy" id="2884831"/>
    <lineage>
        <taxon>Bacteria</taxon>
        <taxon>Pseudomonadati</taxon>
        <taxon>Nitrospirota</taxon>
        <taxon>Nitrospiria</taxon>
        <taxon>Nitrospirales</taxon>
        <taxon>Nitrospiraceae</taxon>
        <taxon>Candidatus Nitrobium</taxon>
    </lineage>
</organism>